<dbReference type="OrthoDB" id="695426at2759"/>
<comment type="caution">
    <text evidence="1">The sequence shown here is derived from an EMBL/GenBank/DDBJ whole genome shotgun (WGS) entry which is preliminary data.</text>
</comment>
<evidence type="ECO:0000313" key="1">
    <source>
        <dbReference type="EMBL" id="RLM59043.1"/>
    </source>
</evidence>
<reference evidence="2" key="1">
    <citation type="journal article" date="2019" name="Nat. Commun.">
        <title>The genome of broomcorn millet.</title>
        <authorList>
            <person name="Zou C."/>
            <person name="Miki D."/>
            <person name="Li D."/>
            <person name="Tang Q."/>
            <person name="Xiao L."/>
            <person name="Rajput S."/>
            <person name="Deng P."/>
            <person name="Jia W."/>
            <person name="Huang R."/>
            <person name="Zhang M."/>
            <person name="Sun Y."/>
            <person name="Hu J."/>
            <person name="Fu X."/>
            <person name="Schnable P.S."/>
            <person name="Li F."/>
            <person name="Zhang H."/>
            <person name="Feng B."/>
            <person name="Zhu X."/>
            <person name="Liu R."/>
            <person name="Schnable J.C."/>
            <person name="Zhu J.-K."/>
            <person name="Zhang H."/>
        </authorList>
    </citation>
    <scope>NUCLEOTIDE SEQUENCE [LARGE SCALE GENOMIC DNA]</scope>
</reference>
<evidence type="ECO:0000313" key="2">
    <source>
        <dbReference type="Proteomes" id="UP000275267"/>
    </source>
</evidence>
<dbReference type="PANTHER" id="PTHR33207">
    <property type="entry name" value="F-BOX DOMAIN CONTAINING PROTEIN-RELATED"/>
    <property type="match status" value="1"/>
</dbReference>
<name>A0A3L6PL36_PANMI</name>
<dbReference type="EMBL" id="PQIB02000017">
    <property type="protein sequence ID" value="RLM59043.1"/>
    <property type="molecule type" value="Genomic_DNA"/>
</dbReference>
<proteinExistence type="predicted"/>
<gene>
    <name evidence="1" type="ORF">C2845_PM18G06720</name>
</gene>
<keyword evidence="2" id="KW-1185">Reference proteome</keyword>
<sequence length="209" mass="23581">MVAMMKGGRHRERPSPAMRFPANAVSPVLSNRDLTGAFPTDLVRAALACSVASDPIFLRRFDDLHPPRLLGFYTNAYYWWSRHWHPEFWPLHHPPELASIIRRAASIFDNLPSRVIDCRDGHLLAVKLCEEGYSTQSTQCSTRSCTFHGATPLSRHPRQFPWRDLGCVIPTTLSLSTTSMTTTTTVCHGFSIWRWCIGTGTGSLVRPCR</sequence>
<dbReference type="Proteomes" id="UP000275267">
    <property type="component" value="Unassembled WGS sequence"/>
</dbReference>
<protein>
    <submittedName>
        <fullName evidence="1">Uncharacterized protein</fullName>
    </submittedName>
</protein>
<organism evidence="1 2">
    <name type="scientific">Panicum miliaceum</name>
    <name type="common">Proso millet</name>
    <name type="synonym">Broomcorn millet</name>
    <dbReference type="NCBI Taxonomy" id="4540"/>
    <lineage>
        <taxon>Eukaryota</taxon>
        <taxon>Viridiplantae</taxon>
        <taxon>Streptophyta</taxon>
        <taxon>Embryophyta</taxon>
        <taxon>Tracheophyta</taxon>
        <taxon>Spermatophyta</taxon>
        <taxon>Magnoliopsida</taxon>
        <taxon>Liliopsida</taxon>
        <taxon>Poales</taxon>
        <taxon>Poaceae</taxon>
        <taxon>PACMAD clade</taxon>
        <taxon>Panicoideae</taxon>
        <taxon>Panicodae</taxon>
        <taxon>Paniceae</taxon>
        <taxon>Panicinae</taxon>
        <taxon>Panicum</taxon>
        <taxon>Panicum sect. Panicum</taxon>
    </lineage>
</organism>
<dbReference type="AlphaFoldDB" id="A0A3L6PL36"/>
<accession>A0A3L6PL36</accession>